<protein>
    <submittedName>
        <fullName evidence="1">Uncharacterized protein</fullName>
    </submittedName>
</protein>
<name>A0A2P2PI92_RHIMU</name>
<sequence length="46" mass="5477">MKYQCKFLFDDSSCIALVTIQANLLAQEPFWMCLSAWLKVEFQRPY</sequence>
<evidence type="ECO:0000313" key="1">
    <source>
        <dbReference type="EMBL" id="MBX54433.1"/>
    </source>
</evidence>
<organism evidence="1">
    <name type="scientific">Rhizophora mucronata</name>
    <name type="common">Asiatic mangrove</name>
    <dbReference type="NCBI Taxonomy" id="61149"/>
    <lineage>
        <taxon>Eukaryota</taxon>
        <taxon>Viridiplantae</taxon>
        <taxon>Streptophyta</taxon>
        <taxon>Embryophyta</taxon>
        <taxon>Tracheophyta</taxon>
        <taxon>Spermatophyta</taxon>
        <taxon>Magnoliopsida</taxon>
        <taxon>eudicotyledons</taxon>
        <taxon>Gunneridae</taxon>
        <taxon>Pentapetalae</taxon>
        <taxon>rosids</taxon>
        <taxon>fabids</taxon>
        <taxon>Malpighiales</taxon>
        <taxon>Rhizophoraceae</taxon>
        <taxon>Rhizophora</taxon>
    </lineage>
</organism>
<proteinExistence type="predicted"/>
<accession>A0A2P2PI92</accession>
<reference evidence="1" key="1">
    <citation type="submission" date="2018-02" db="EMBL/GenBank/DDBJ databases">
        <title>Rhizophora mucronata_Transcriptome.</title>
        <authorList>
            <person name="Meera S.P."/>
            <person name="Sreeshan A."/>
            <person name="Augustine A."/>
        </authorList>
    </citation>
    <scope>NUCLEOTIDE SEQUENCE</scope>
    <source>
        <tissue evidence="1">Leaf</tissue>
    </source>
</reference>
<dbReference type="EMBL" id="GGEC01073949">
    <property type="protein sequence ID" value="MBX54433.1"/>
    <property type="molecule type" value="Transcribed_RNA"/>
</dbReference>
<dbReference type="AlphaFoldDB" id="A0A2P2PI92"/>